<gene>
    <name evidence="1" type="ORF">VFPPC_15677</name>
</gene>
<name>A0A179G1G8_METCM</name>
<reference evidence="1 2" key="1">
    <citation type="journal article" date="2016" name="PLoS Pathog.">
        <title>Biosynthesis of antibiotic leucinostatins in bio-control fungus Purpureocillium lilacinum and their inhibition on phytophthora revealed by genome mining.</title>
        <authorList>
            <person name="Wang G."/>
            <person name="Liu Z."/>
            <person name="Lin R."/>
            <person name="Li E."/>
            <person name="Mao Z."/>
            <person name="Ling J."/>
            <person name="Yang Y."/>
            <person name="Yin W.B."/>
            <person name="Xie B."/>
        </authorList>
    </citation>
    <scope>NUCLEOTIDE SEQUENCE [LARGE SCALE GENOMIC DNA]</scope>
    <source>
        <strain evidence="1">170</strain>
    </source>
</reference>
<dbReference type="Proteomes" id="UP000078397">
    <property type="component" value="Unassembled WGS sequence"/>
</dbReference>
<sequence>MNRQTSNTTHNDQRAQLLIAAFTRSIPTSNLGALHKRTHQLIDGPSFAPKTPQIDDRMTRGPTPRAKLSLMGHGLVEVEVTE</sequence>
<comment type="caution">
    <text evidence="1">The sequence shown here is derived from an EMBL/GenBank/DDBJ whole genome shotgun (WGS) entry which is preliminary data.</text>
</comment>
<dbReference type="RefSeq" id="XP_018147827.1">
    <property type="nucleotide sequence ID" value="XM_018293430.1"/>
</dbReference>
<proteinExistence type="predicted"/>
<organism evidence="1 2">
    <name type="scientific">Pochonia chlamydosporia 170</name>
    <dbReference type="NCBI Taxonomy" id="1380566"/>
    <lineage>
        <taxon>Eukaryota</taxon>
        <taxon>Fungi</taxon>
        <taxon>Dikarya</taxon>
        <taxon>Ascomycota</taxon>
        <taxon>Pezizomycotina</taxon>
        <taxon>Sordariomycetes</taxon>
        <taxon>Hypocreomycetidae</taxon>
        <taxon>Hypocreales</taxon>
        <taxon>Clavicipitaceae</taxon>
        <taxon>Pochonia</taxon>
    </lineage>
</organism>
<dbReference type="AlphaFoldDB" id="A0A179G1G8"/>
<keyword evidence="2" id="KW-1185">Reference proteome</keyword>
<dbReference type="GeneID" id="28857424"/>
<dbReference type="KEGG" id="pchm:VFPPC_15677"/>
<protein>
    <submittedName>
        <fullName evidence="1">Uncharacterized protein</fullName>
    </submittedName>
</protein>
<accession>A0A179G1G8</accession>
<evidence type="ECO:0000313" key="1">
    <source>
        <dbReference type="EMBL" id="OAQ71290.1"/>
    </source>
</evidence>
<dbReference type="EMBL" id="LSBJ02000002">
    <property type="protein sequence ID" value="OAQ71290.1"/>
    <property type="molecule type" value="Genomic_DNA"/>
</dbReference>
<evidence type="ECO:0000313" key="2">
    <source>
        <dbReference type="Proteomes" id="UP000078397"/>
    </source>
</evidence>